<evidence type="ECO:0000256" key="1">
    <source>
        <dbReference type="SAM" id="MobiDB-lite"/>
    </source>
</evidence>
<evidence type="ECO:0000313" key="3">
    <source>
        <dbReference type="Proteomes" id="UP000031838"/>
    </source>
</evidence>
<protein>
    <submittedName>
        <fullName evidence="2">Phosphoserine transaminase</fullName>
        <ecNumber evidence="2">2.6.1.52</ecNumber>
    </submittedName>
</protein>
<reference evidence="2 3" key="2">
    <citation type="journal article" date="2016" name="Appl. Microbiol. Biotechnol.">
        <title>Mutations improving production and secretion of extracellular lipase by Burkholderia glumae PG1.</title>
        <authorList>
            <person name="Knapp A."/>
            <person name="Voget S."/>
            <person name="Gao R."/>
            <person name="Zaburannyi N."/>
            <person name="Krysciak D."/>
            <person name="Breuer M."/>
            <person name="Hauer B."/>
            <person name="Streit W.R."/>
            <person name="Muller R."/>
            <person name="Daniel R."/>
            <person name="Jaeger K.E."/>
        </authorList>
    </citation>
    <scope>NUCLEOTIDE SEQUENCE [LARGE SCALE GENOMIC DNA]</scope>
    <source>
        <strain evidence="2 3">PG1</strain>
    </source>
</reference>
<dbReference type="GO" id="GO:0004648">
    <property type="term" value="F:O-phospho-L-serine:2-oxoglutarate aminotransferase activity"/>
    <property type="evidence" value="ECO:0007669"/>
    <property type="project" value="UniProtKB-EC"/>
</dbReference>
<dbReference type="InterPro" id="IPR015422">
    <property type="entry name" value="PyrdxlP-dep_Trfase_small"/>
</dbReference>
<name>A0A0B6S8E9_BURPL</name>
<dbReference type="EC" id="2.6.1.52" evidence="2"/>
<keyword evidence="3" id="KW-1185">Reference proteome</keyword>
<organism evidence="2 3">
    <name type="scientific">Burkholderia plantarii</name>
    <dbReference type="NCBI Taxonomy" id="41899"/>
    <lineage>
        <taxon>Bacteria</taxon>
        <taxon>Pseudomonadati</taxon>
        <taxon>Pseudomonadota</taxon>
        <taxon>Betaproteobacteria</taxon>
        <taxon>Burkholderiales</taxon>
        <taxon>Burkholderiaceae</taxon>
        <taxon>Burkholderia</taxon>
    </lineage>
</organism>
<sequence length="135" mass="14239">MTSARVPAARAAVPPEAPPPSSRGGYRPHRSNCNPPVFAIHVLRLVTRRLRDGIDGIGGLDATGAINARKPARLHRAPDTPGDAVRIHAARPWRSPTDVTFTFGDARLDAAFIKAAAGLDGHRSIGGPRASLYGP</sequence>
<accession>A0A0B6S8E9</accession>
<proteinExistence type="predicted"/>
<gene>
    <name evidence="2" type="ORF">BGL_2c04470</name>
</gene>
<dbReference type="RefSeq" id="WP_123863680.1">
    <property type="nucleotide sequence ID" value="NZ_CP002581.1"/>
</dbReference>
<keyword evidence="2" id="KW-0808">Transferase</keyword>
<dbReference type="Proteomes" id="UP000031838">
    <property type="component" value="Chromosome 2"/>
</dbReference>
<reference evidence="3" key="1">
    <citation type="submission" date="2011-03" db="EMBL/GenBank/DDBJ databases">
        <authorList>
            <person name="Voget S."/>
            <person name="Streit W.R."/>
            <person name="Jaeger K.E."/>
            <person name="Daniel R."/>
        </authorList>
    </citation>
    <scope>NUCLEOTIDE SEQUENCE [LARGE SCALE GENOMIC DNA]</scope>
    <source>
        <strain evidence="3">PG1</strain>
    </source>
</reference>
<feature type="region of interest" description="Disordered" evidence="1">
    <location>
        <begin position="1"/>
        <end position="32"/>
    </location>
</feature>
<dbReference type="Gene3D" id="3.90.1150.10">
    <property type="entry name" value="Aspartate Aminotransferase, domain 1"/>
    <property type="match status" value="1"/>
</dbReference>
<dbReference type="KEGG" id="bgp:BGL_2c04470"/>
<keyword evidence="2" id="KW-0032">Aminotransferase</keyword>
<dbReference type="EMBL" id="CP002581">
    <property type="protein sequence ID" value="AJK48536.1"/>
    <property type="molecule type" value="Genomic_DNA"/>
</dbReference>
<feature type="compositionally biased region" description="Low complexity" evidence="1">
    <location>
        <begin position="1"/>
        <end position="14"/>
    </location>
</feature>
<dbReference type="SUPFAM" id="SSF53383">
    <property type="entry name" value="PLP-dependent transferases"/>
    <property type="match status" value="1"/>
</dbReference>
<dbReference type="HOGENOM" id="CLU_1881798_0_0_4"/>
<dbReference type="AlphaFoldDB" id="A0A0B6S8E9"/>
<dbReference type="InterPro" id="IPR015424">
    <property type="entry name" value="PyrdxlP-dep_Trfase"/>
</dbReference>
<evidence type="ECO:0000313" key="2">
    <source>
        <dbReference type="EMBL" id="AJK48536.1"/>
    </source>
</evidence>